<keyword evidence="2" id="KW-0285">Flavoprotein</keyword>
<dbReference type="RefSeq" id="WP_344236208.1">
    <property type="nucleotide sequence ID" value="NZ_BAAAPH010000015.1"/>
</dbReference>
<evidence type="ECO:0000259" key="6">
    <source>
        <dbReference type="Pfam" id="PF01494"/>
    </source>
</evidence>
<keyword evidence="5" id="KW-0812">Transmembrane</keyword>
<dbReference type="InterPro" id="IPR050641">
    <property type="entry name" value="RIFMO-like"/>
</dbReference>
<dbReference type="Pfam" id="PF21274">
    <property type="entry name" value="Rng_hyd_C"/>
    <property type="match status" value="1"/>
</dbReference>
<evidence type="ECO:0000256" key="2">
    <source>
        <dbReference type="ARBA" id="ARBA00022630"/>
    </source>
</evidence>
<dbReference type="Gene3D" id="3.30.9.10">
    <property type="entry name" value="D-Amino Acid Oxidase, subunit A, domain 2"/>
    <property type="match status" value="1"/>
</dbReference>
<comment type="cofactor">
    <cofactor evidence="1">
        <name>FAD</name>
        <dbReference type="ChEBI" id="CHEBI:57692"/>
    </cofactor>
</comment>
<sequence length="534" mass="57837">MTTSEAVRSPVLIVGGGVTGLTVALFLARRGLRPLLVERHPTTAIMPKARAFNPRSLEIYRSAGLEDEIRNHTSLLAGFPEMIGAETLAGGERFRFDLLAQVRPQAGLSPTDWALIDQDDLERVLRAEAERLGADVRFSTELVDLEEQDDGVLATLRDLTEQHEYTVFADYLVAADGNRAGVRQRLGVGADEEAELGHALHFVFEADLSEVLGDRRFLLGYLDRPTPGTVLAPLQKEGRWMLGVPQHDGLTAELTEKRCIELVREATGVADLKVSLVPLVPGSDRLVSDVRIGGWVAHRYRVGRVFFAGDAAHVVPPSGSYGANTGIADAHNLAWKLAAVLGGQPEALLDTYEEERRPVAVTTLRVALDLLHNRHAGSADDIQRIDDITMIFGYRYASAGVRVEDGDPGGEVADPRVPTGRPGLRAPHVWVERNGAKLSTQDLFVDRATLLVGPEGQGWASAAERLTDDLAVLRIGTEVVDPSGDLLKAYGITPRGATLVRPDGFVAWRSVDSDENSDDTLRDALTSAGCRPTA</sequence>
<keyword evidence="3" id="KW-0274">FAD</keyword>
<feature type="transmembrane region" description="Helical" evidence="5">
    <location>
        <begin position="6"/>
        <end position="28"/>
    </location>
</feature>
<dbReference type="Gene3D" id="3.50.50.60">
    <property type="entry name" value="FAD/NAD(P)-binding domain"/>
    <property type="match status" value="1"/>
</dbReference>
<evidence type="ECO:0000256" key="4">
    <source>
        <dbReference type="SAM" id="MobiDB-lite"/>
    </source>
</evidence>
<organism evidence="7 8">
    <name type="scientific">Kribbella hippodromi</name>
    <dbReference type="NCBI Taxonomy" id="434347"/>
    <lineage>
        <taxon>Bacteria</taxon>
        <taxon>Bacillati</taxon>
        <taxon>Actinomycetota</taxon>
        <taxon>Actinomycetes</taxon>
        <taxon>Propionibacteriales</taxon>
        <taxon>Kribbellaceae</taxon>
        <taxon>Kribbella</taxon>
    </lineage>
</organism>
<reference evidence="8" key="1">
    <citation type="journal article" date="2019" name="Int. J. Syst. Evol. Microbiol.">
        <title>The Global Catalogue of Microorganisms (GCM) 10K type strain sequencing project: providing services to taxonomists for standard genome sequencing and annotation.</title>
        <authorList>
            <consortium name="The Broad Institute Genomics Platform"/>
            <consortium name="The Broad Institute Genome Sequencing Center for Infectious Disease"/>
            <person name="Wu L."/>
            <person name="Ma J."/>
        </authorList>
    </citation>
    <scope>NUCLEOTIDE SEQUENCE [LARGE SCALE GENOMIC DNA]</scope>
    <source>
        <strain evidence="8">JCM 15572</strain>
    </source>
</reference>
<dbReference type="Gene3D" id="3.40.30.120">
    <property type="match status" value="1"/>
</dbReference>
<dbReference type="Pfam" id="PF01494">
    <property type="entry name" value="FAD_binding_3"/>
    <property type="match status" value="1"/>
</dbReference>
<evidence type="ECO:0000256" key="3">
    <source>
        <dbReference type="ARBA" id="ARBA00022827"/>
    </source>
</evidence>
<dbReference type="SUPFAM" id="SSF51905">
    <property type="entry name" value="FAD/NAD(P)-binding domain"/>
    <property type="match status" value="1"/>
</dbReference>
<dbReference type="InterPro" id="IPR002938">
    <property type="entry name" value="FAD-bd"/>
</dbReference>
<feature type="region of interest" description="Disordered" evidence="4">
    <location>
        <begin position="515"/>
        <end position="534"/>
    </location>
</feature>
<feature type="domain" description="FAD-binding" evidence="6">
    <location>
        <begin position="9"/>
        <end position="364"/>
    </location>
</feature>
<protein>
    <submittedName>
        <fullName evidence="7">FAD-dependent oxidoreductase</fullName>
    </submittedName>
</protein>
<dbReference type="InterPro" id="IPR036188">
    <property type="entry name" value="FAD/NAD-bd_sf"/>
</dbReference>
<evidence type="ECO:0000256" key="5">
    <source>
        <dbReference type="SAM" id="Phobius"/>
    </source>
</evidence>
<dbReference type="PRINTS" id="PR00420">
    <property type="entry name" value="RNGMNOXGNASE"/>
</dbReference>
<feature type="region of interest" description="Disordered" evidence="4">
    <location>
        <begin position="406"/>
        <end position="425"/>
    </location>
</feature>
<comment type="caution">
    <text evidence="7">The sequence shown here is derived from an EMBL/GenBank/DDBJ whole genome shotgun (WGS) entry which is preliminary data.</text>
</comment>
<keyword evidence="5" id="KW-1133">Transmembrane helix</keyword>
<keyword evidence="8" id="KW-1185">Reference proteome</keyword>
<dbReference type="EMBL" id="BAAAPH010000015">
    <property type="protein sequence ID" value="GAA1584978.1"/>
    <property type="molecule type" value="Genomic_DNA"/>
</dbReference>
<dbReference type="PANTHER" id="PTHR43004">
    <property type="entry name" value="TRK SYSTEM POTASSIUM UPTAKE PROTEIN"/>
    <property type="match status" value="1"/>
</dbReference>
<evidence type="ECO:0000313" key="8">
    <source>
        <dbReference type="Proteomes" id="UP001501705"/>
    </source>
</evidence>
<keyword evidence="5" id="KW-0472">Membrane</keyword>
<dbReference type="PANTHER" id="PTHR43004:SF19">
    <property type="entry name" value="BINDING MONOOXYGENASE, PUTATIVE (JCVI)-RELATED"/>
    <property type="match status" value="1"/>
</dbReference>
<evidence type="ECO:0000256" key="1">
    <source>
        <dbReference type="ARBA" id="ARBA00001974"/>
    </source>
</evidence>
<evidence type="ECO:0000313" key="7">
    <source>
        <dbReference type="EMBL" id="GAA1584978.1"/>
    </source>
</evidence>
<gene>
    <name evidence="7" type="ORF">GCM10009804_46560</name>
</gene>
<name>A0ABP4PQ09_9ACTN</name>
<accession>A0ABP4PQ09</accession>
<dbReference type="Proteomes" id="UP001501705">
    <property type="component" value="Unassembled WGS sequence"/>
</dbReference>
<proteinExistence type="predicted"/>